<dbReference type="InterPro" id="IPR013087">
    <property type="entry name" value="Znf_C2H2_type"/>
</dbReference>
<organism evidence="4 5">
    <name type="scientific">Populus tomentosa</name>
    <name type="common">Chinese white poplar</name>
    <dbReference type="NCBI Taxonomy" id="118781"/>
    <lineage>
        <taxon>Eukaryota</taxon>
        <taxon>Viridiplantae</taxon>
        <taxon>Streptophyta</taxon>
        <taxon>Embryophyta</taxon>
        <taxon>Tracheophyta</taxon>
        <taxon>Spermatophyta</taxon>
        <taxon>Magnoliopsida</taxon>
        <taxon>eudicotyledons</taxon>
        <taxon>Gunneridae</taxon>
        <taxon>Pentapetalae</taxon>
        <taxon>rosids</taxon>
        <taxon>fabids</taxon>
        <taxon>Malpighiales</taxon>
        <taxon>Salicaceae</taxon>
        <taxon>Saliceae</taxon>
        <taxon>Populus</taxon>
    </lineage>
</organism>
<dbReference type="CDD" id="cd06222">
    <property type="entry name" value="RNase_H_like"/>
    <property type="match status" value="1"/>
</dbReference>
<keyword evidence="1" id="KW-1133">Transmembrane helix</keyword>
<feature type="transmembrane region" description="Helical" evidence="1">
    <location>
        <begin position="15"/>
        <end position="37"/>
    </location>
</feature>
<sequence length="446" mass="51406">MAWTTTFLLKVFESFFYILSWPSFTLFCPLYASFLAVKSDSCSKNQQCLTFWVLFALFTILEQALSKLLLWLPFWPYVKGVATVLLVIPYFGGASYIYMYFVRPYLSENSMKWINLSLPRNNCFPSWRRNDFVDVADTNMTGDGHEELEKSVFQIAILNWMRMPFYPFVSIAASMCCLCQQIFEPNHDIVEEIAGPTSPKKVQKEWSCALCLVSTSSKKCLKKHFQGKKHETNEENLRAEEMAKDTSKSLLTAKRKPRMVFLGNLVNLETWSDLLGPVVRRCQWKRPDFGWIKLNTDGSIDSENAGIGGLFRDYEGNAICGFVSKASGHDIFLVELWAIWRGLVLALNLRIQVVWVESDSLSVVNTINRRQPYSGKADACLKQIRLLLKKFKKHKVSHSWRETNRAADYLAKMVVERDVVLWPADFPTSLNNIIKDDAQGMVYYRR</sequence>
<feature type="transmembrane region" description="Helical" evidence="1">
    <location>
        <begin position="49"/>
        <end position="74"/>
    </location>
</feature>
<feature type="domain" description="C2H2-type" evidence="2">
    <location>
        <begin position="206"/>
        <end position="230"/>
    </location>
</feature>
<accession>A0A8X7ZRX0</accession>
<protein>
    <recommendedName>
        <fullName evidence="6">RNase H type-1 domain-containing protein</fullName>
    </recommendedName>
</protein>
<dbReference type="PANTHER" id="PTHR47723">
    <property type="entry name" value="OS05G0353850 PROTEIN"/>
    <property type="match status" value="1"/>
</dbReference>
<evidence type="ECO:0000259" key="3">
    <source>
        <dbReference type="Pfam" id="PF13456"/>
    </source>
</evidence>
<evidence type="ECO:0008006" key="6">
    <source>
        <dbReference type="Google" id="ProtNLM"/>
    </source>
</evidence>
<evidence type="ECO:0000313" key="5">
    <source>
        <dbReference type="Proteomes" id="UP000886885"/>
    </source>
</evidence>
<evidence type="ECO:0000313" key="4">
    <source>
        <dbReference type="EMBL" id="KAG6774101.1"/>
    </source>
</evidence>
<dbReference type="Pfam" id="PF13456">
    <property type="entry name" value="RVT_3"/>
    <property type="match status" value="1"/>
</dbReference>
<keyword evidence="5" id="KW-1185">Reference proteome</keyword>
<dbReference type="Proteomes" id="UP000886885">
    <property type="component" value="Chromosome 5D"/>
</dbReference>
<dbReference type="AlphaFoldDB" id="A0A8X7ZRX0"/>
<dbReference type="Pfam" id="PF12874">
    <property type="entry name" value="zf-met"/>
    <property type="match status" value="1"/>
</dbReference>
<name>A0A8X7ZRX0_POPTO</name>
<dbReference type="GO" id="GO:0003676">
    <property type="term" value="F:nucleic acid binding"/>
    <property type="evidence" value="ECO:0007669"/>
    <property type="project" value="InterPro"/>
</dbReference>
<dbReference type="PANTHER" id="PTHR47723:SF19">
    <property type="entry name" value="POLYNUCLEOTIDYL TRANSFERASE, RIBONUCLEASE H-LIKE SUPERFAMILY PROTEIN"/>
    <property type="match status" value="1"/>
</dbReference>
<dbReference type="Pfam" id="PF03134">
    <property type="entry name" value="TB2_DP1_HVA22"/>
    <property type="match status" value="1"/>
</dbReference>
<evidence type="ECO:0000259" key="2">
    <source>
        <dbReference type="Pfam" id="PF12874"/>
    </source>
</evidence>
<gene>
    <name evidence="4" type="ORF">POTOM_021450</name>
</gene>
<proteinExistence type="predicted"/>
<comment type="caution">
    <text evidence="4">The sequence shown here is derived from an EMBL/GenBank/DDBJ whole genome shotgun (WGS) entry which is preliminary data.</text>
</comment>
<keyword evidence="1" id="KW-0472">Membrane</keyword>
<dbReference type="InterPro" id="IPR044730">
    <property type="entry name" value="RNase_H-like_dom_plant"/>
</dbReference>
<dbReference type="GO" id="GO:0004523">
    <property type="term" value="F:RNA-DNA hybrid ribonuclease activity"/>
    <property type="evidence" value="ECO:0007669"/>
    <property type="project" value="InterPro"/>
</dbReference>
<dbReference type="InterPro" id="IPR004345">
    <property type="entry name" value="TB2_DP1_HVA22"/>
</dbReference>
<dbReference type="EMBL" id="JAAWWB010000010">
    <property type="protein sequence ID" value="KAG6774101.1"/>
    <property type="molecule type" value="Genomic_DNA"/>
</dbReference>
<keyword evidence="1" id="KW-0812">Transmembrane</keyword>
<dbReference type="InterPro" id="IPR053151">
    <property type="entry name" value="RNase_H-like"/>
</dbReference>
<dbReference type="InterPro" id="IPR002156">
    <property type="entry name" value="RNaseH_domain"/>
</dbReference>
<feature type="transmembrane region" description="Helical" evidence="1">
    <location>
        <begin position="80"/>
        <end position="102"/>
    </location>
</feature>
<evidence type="ECO:0000256" key="1">
    <source>
        <dbReference type="SAM" id="Phobius"/>
    </source>
</evidence>
<feature type="domain" description="RNase H type-1" evidence="3">
    <location>
        <begin position="295"/>
        <end position="413"/>
    </location>
</feature>
<reference evidence="4" key="1">
    <citation type="journal article" date="2020" name="bioRxiv">
        <title>Hybrid origin of Populus tomentosa Carr. identified through genome sequencing and phylogenomic analysis.</title>
        <authorList>
            <person name="An X."/>
            <person name="Gao K."/>
            <person name="Chen Z."/>
            <person name="Li J."/>
            <person name="Yang X."/>
            <person name="Yang X."/>
            <person name="Zhou J."/>
            <person name="Guo T."/>
            <person name="Zhao T."/>
            <person name="Huang S."/>
            <person name="Miao D."/>
            <person name="Khan W.U."/>
            <person name="Rao P."/>
            <person name="Ye M."/>
            <person name="Lei B."/>
            <person name="Liao W."/>
            <person name="Wang J."/>
            <person name="Ji L."/>
            <person name="Li Y."/>
            <person name="Guo B."/>
            <person name="Mustafa N.S."/>
            <person name="Li S."/>
            <person name="Yun Q."/>
            <person name="Keller S.R."/>
            <person name="Mao J."/>
            <person name="Zhang R."/>
            <person name="Strauss S.H."/>
        </authorList>
    </citation>
    <scope>NUCLEOTIDE SEQUENCE</scope>
    <source>
        <strain evidence="4">GM15</strain>
        <tissue evidence="4">Leaf</tissue>
    </source>
</reference>
<dbReference type="OrthoDB" id="818613at2759"/>